<evidence type="ECO:0000256" key="3">
    <source>
        <dbReference type="ARBA" id="ARBA00023136"/>
    </source>
</evidence>
<dbReference type="RefSeq" id="WP_301134128.1">
    <property type="nucleotide sequence ID" value="NZ_JAUHPW010000007.1"/>
</dbReference>
<keyword evidence="3" id="KW-0472">Membrane</keyword>
<protein>
    <submittedName>
        <fullName evidence="6">Penicillin-binding protein 2</fullName>
    </submittedName>
</protein>
<dbReference type="InterPro" id="IPR005311">
    <property type="entry name" value="PBP_dimer"/>
</dbReference>
<comment type="subcellular location">
    <subcellularLocation>
        <location evidence="1">Membrane</location>
    </subcellularLocation>
</comment>
<dbReference type="InterPro" id="IPR012338">
    <property type="entry name" value="Beta-lactam/transpept-like"/>
</dbReference>
<evidence type="ECO:0000259" key="4">
    <source>
        <dbReference type="Pfam" id="PF00905"/>
    </source>
</evidence>
<name>A0ABT8GAL4_9MICO</name>
<dbReference type="Gene3D" id="3.90.1310.10">
    <property type="entry name" value="Penicillin-binding protein 2a (Domain 2)"/>
    <property type="match status" value="1"/>
</dbReference>
<dbReference type="InterPro" id="IPR036138">
    <property type="entry name" value="PBP_dimer_sf"/>
</dbReference>
<dbReference type="InterPro" id="IPR001460">
    <property type="entry name" value="PCN-bd_Tpept"/>
</dbReference>
<dbReference type="InterPro" id="IPR050515">
    <property type="entry name" value="Beta-lactam/transpept"/>
</dbReference>
<proteinExistence type="inferred from homology"/>
<feature type="domain" description="Penicillin-binding protein dimerisation" evidence="5">
    <location>
        <begin position="60"/>
        <end position="219"/>
    </location>
</feature>
<reference evidence="6" key="1">
    <citation type="submission" date="2023-06" db="EMBL/GenBank/DDBJ databases">
        <title>Sysu t00192.</title>
        <authorList>
            <person name="Gao L."/>
            <person name="Fang B.-Z."/>
            <person name="Li W.-J."/>
        </authorList>
    </citation>
    <scope>NUCLEOTIDE SEQUENCE</scope>
    <source>
        <strain evidence="6">SYSU T00192</strain>
    </source>
</reference>
<dbReference type="Gene3D" id="3.40.710.10">
    <property type="entry name" value="DD-peptidase/beta-lactamase superfamily"/>
    <property type="match status" value="1"/>
</dbReference>
<dbReference type="Gene3D" id="3.30.450.330">
    <property type="match status" value="1"/>
</dbReference>
<dbReference type="Pfam" id="PF03717">
    <property type="entry name" value="PBP_dimer"/>
    <property type="match status" value="1"/>
</dbReference>
<gene>
    <name evidence="6" type="ORF">QQX09_09990</name>
</gene>
<evidence type="ECO:0000313" key="6">
    <source>
        <dbReference type="EMBL" id="MDN4476183.1"/>
    </source>
</evidence>
<comment type="similarity">
    <text evidence="2">Belongs to the transpeptidase family.</text>
</comment>
<sequence>MPSPRAPRLADPRLRQRIITGVLLAVLVVFAARLVMIQAVNSQSIASDALSQRLVTKELTVPRADIVDRNGVVLATSVERYNVGVNQQKIKEFVRTEDGEVVASGPAGAAEILAPLLDADAAELGAKMIGDSTFAYLVKDISPETWELIAAEKILGIEPEQVSKRVYPNGTLAGNVVGFMGGSAEGTGTVGLTGVEAAYEDELEGESGSLTYERDSTGAYLIPTGVQEETAAVPGQDVVLTIDRDIQWYAQQRAQEAISATGASQATVVVQDTQTGEILALVDSDSVDPNDPGASEADDRGARSVSTVFEPGSTAKVITMAAAIEEGIATPLTQFKAPYKYTTENDQTFTDSHEHETQKLTLSGILATSSNTGTVQVGEMMTSETRWKYLRKFGFGQTTGVGLNAESAGILAGWEDWDGRQKWTTTFGQGLAVTALQTSQVFSIIANDGLKVQPTVVKGYQDEDGTFTARETEEPKRVVSKSTATQVLTMLEDVTQDGGTGVLARIDGYRVAGKTGTAQAAGADGRLTSIVASFVGIAPADDPRIVVSVILLDPKTEIWGGTTAAPVFKDVATFALQSLRVPPSASEPTLYPTTWK</sequence>
<dbReference type="Pfam" id="PF00905">
    <property type="entry name" value="Transpeptidase"/>
    <property type="match status" value="1"/>
</dbReference>
<feature type="domain" description="Penicillin-binding protein transpeptidase" evidence="4">
    <location>
        <begin position="267"/>
        <end position="571"/>
    </location>
</feature>
<evidence type="ECO:0000259" key="5">
    <source>
        <dbReference type="Pfam" id="PF03717"/>
    </source>
</evidence>
<organism evidence="6 7">
    <name type="scientific">Demequina litoralis</name>
    <dbReference type="NCBI Taxonomy" id="3051660"/>
    <lineage>
        <taxon>Bacteria</taxon>
        <taxon>Bacillati</taxon>
        <taxon>Actinomycetota</taxon>
        <taxon>Actinomycetes</taxon>
        <taxon>Micrococcales</taxon>
        <taxon>Demequinaceae</taxon>
        <taxon>Demequina</taxon>
    </lineage>
</organism>
<keyword evidence="7" id="KW-1185">Reference proteome</keyword>
<evidence type="ECO:0000256" key="2">
    <source>
        <dbReference type="ARBA" id="ARBA00007171"/>
    </source>
</evidence>
<accession>A0ABT8GAL4</accession>
<dbReference type="PANTHER" id="PTHR30627:SF1">
    <property type="entry name" value="PEPTIDOGLYCAN D,D-TRANSPEPTIDASE FTSI"/>
    <property type="match status" value="1"/>
</dbReference>
<dbReference type="EMBL" id="JAUHPW010000007">
    <property type="protein sequence ID" value="MDN4476183.1"/>
    <property type="molecule type" value="Genomic_DNA"/>
</dbReference>
<dbReference type="SUPFAM" id="SSF56601">
    <property type="entry name" value="beta-lactamase/transpeptidase-like"/>
    <property type="match status" value="1"/>
</dbReference>
<comment type="caution">
    <text evidence="6">The sequence shown here is derived from an EMBL/GenBank/DDBJ whole genome shotgun (WGS) entry which is preliminary data.</text>
</comment>
<dbReference type="SUPFAM" id="SSF56519">
    <property type="entry name" value="Penicillin binding protein dimerisation domain"/>
    <property type="match status" value="1"/>
</dbReference>
<evidence type="ECO:0000313" key="7">
    <source>
        <dbReference type="Proteomes" id="UP001172728"/>
    </source>
</evidence>
<dbReference type="Proteomes" id="UP001172728">
    <property type="component" value="Unassembled WGS sequence"/>
</dbReference>
<dbReference type="PANTHER" id="PTHR30627">
    <property type="entry name" value="PEPTIDOGLYCAN D,D-TRANSPEPTIDASE"/>
    <property type="match status" value="1"/>
</dbReference>
<evidence type="ECO:0000256" key="1">
    <source>
        <dbReference type="ARBA" id="ARBA00004370"/>
    </source>
</evidence>